<dbReference type="PANTHER" id="PTHR25466:SF9">
    <property type="entry name" value="FIBRONECTIN TYPE-III DOMAIN-CONTAINING PROTEIN"/>
    <property type="match status" value="1"/>
</dbReference>
<name>A0A3P8V4B6_CYNSE</name>
<keyword evidence="4" id="KW-0732">Signal</keyword>
<dbReference type="InterPro" id="IPR051713">
    <property type="entry name" value="T-cell_Activation_Regulation"/>
</dbReference>
<dbReference type="GO" id="GO:0007166">
    <property type="term" value="P:cell surface receptor signaling pathway"/>
    <property type="evidence" value="ECO:0007669"/>
    <property type="project" value="TreeGrafter"/>
</dbReference>
<keyword evidence="6" id="KW-0472">Membrane</keyword>
<evidence type="ECO:0000313" key="12">
    <source>
        <dbReference type="Proteomes" id="UP000265120"/>
    </source>
</evidence>
<evidence type="ECO:0000256" key="3">
    <source>
        <dbReference type="ARBA" id="ARBA00022692"/>
    </source>
</evidence>
<sequence length="154" mass="17069">PFVFKVFPFFLFGPHISESLVSSTGTFVVNVSQSSYEVEENSNVTLEWRFPPDTVSSTHGLFILCAMISGTGDRKGKTLYQLYAGVEELESQDQQFLGRVQCETGVLLEGLMRLHLSGVRTQDSGLYHCEVNTHTDGDHAQCQVKVKASDVGEF</sequence>
<protein>
    <recommendedName>
        <fullName evidence="13">Ig-like domain-containing protein</fullName>
    </recommendedName>
</protein>
<evidence type="ECO:0008006" key="13">
    <source>
        <dbReference type="Google" id="ProtNLM"/>
    </source>
</evidence>
<dbReference type="GO" id="GO:0031295">
    <property type="term" value="P:T cell costimulation"/>
    <property type="evidence" value="ECO:0007669"/>
    <property type="project" value="TreeGrafter"/>
</dbReference>
<accession>A0A3P8V4B6</accession>
<evidence type="ECO:0000256" key="5">
    <source>
        <dbReference type="ARBA" id="ARBA00022989"/>
    </source>
</evidence>
<dbReference type="GO" id="GO:0009897">
    <property type="term" value="C:external side of plasma membrane"/>
    <property type="evidence" value="ECO:0007669"/>
    <property type="project" value="TreeGrafter"/>
</dbReference>
<evidence type="ECO:0000256" key="7">
    <source>
        <dbReference type="ARBA" id="ARBA00023157"/>
    </source>
</evidence>
<dbReference type="OMA" id="CEVNTHT"/>
<organism evidence="11 12">
    <name type="scientific">Cynoglossus semilaevis</name>
    <name type="common">Tongue sole</name>
    <dbReference type="NCBI Taxonomy" id="244447"/>
    <lineage>
        <taxon>Eukaryota</taxon>
        <taxon>Metazoa</taxon>
        <taxon>Chordata</taxon>
        <taxon>Craniata</taxon>
        <taxon>Vertebrata</taxon>
        <taxon>Euteleostomi</taxon>
        <taxon>Actinopterygii</taxon>
        <taxon>Neopterygii</taxon>
        <taxon>Teleostei</taxon>
        <taxon>Neoteleostei</taxon>
        <taxon>Acanthomorphata</taxon>
        <taxon>Carangaria</taxon>
        <taxon>Pleuronectiformes</taxon>
        <taxon>Pleuronectoidei</taxon>
        <taxon>Cynoglossidae</taxon>
        <taxon>Cynoglossinae</taxon>
        <taxon>Cynoglossus</taxon>
    </lineage>
</organism>
<evidence type="ECO:0000256" key="8">
    <source>
        <dbReference type="ARBA" id="ARBA00023170"/>
    </source>
</evidence>
<evidence type="ECO:0000256" key="9">
    <source>
        <dbReference type="ARBA" id="ARBA00023180"/>
    </source>
</evidence>
<dbReference type="Proteomes" id="UP000265120">
    <property type="component" value="Chromosome 1"/>
</dbReference>
<evidence type="ECO:0000256" key="1">
    <source>
        <dbReference type="ARBA" id="ARBA00004251"/>
    </source>
</evidence>
<keyword evidence="5" id="KW-1133">Transmembrane helix</keyword>
<dbReference type="SUPFAM" id="SSF48726">
    <property type="entry name" value="Immunoglobulin"/>
    <property type="match status" value="1"/>
</dbReference>
<dbReference type="AlphaFoldDB" id="A0A3P8V4B6"/>
<dbReference type="GO" id="GO:0042102">
    <property type="term" value="P:positive regulation of T cell proliferation"/>
    <property type="evidence" value="ECO:0007669"/>
    <property type="project" value="TreeGrafter"/>
</dbReference>
<keyword evidence="7" id="KW-1015">Disulfide bond</keyword>
<reference evidence="11 12" key="1">
    <citation type="journal article" date="2014" name="Nat. Genet.">
        <title>Whole-genome sequence of a flatfish provides insights into ZW sex chromosome evolution and adaptation to a benthic lifestyle.</title>
        <authorList>
            <person name="Chen S."/>
            <person name="Zhang G."/>
            <person name="Shao C."/>
            <person name="Huang Q."/>
            <person name="Liu G."/>
            <person name="Zhang P."/>
            <person name="Song W."/>
            <person name="An N."/>
            <person name="Chalopin D."/>
            <person name="Volff J.N."/>
            <person name="Hong Y."/>
            <person name="Li Q."/>
            <person name="Sha Z."/>
            <person name="Zhou H."/>
            <person name="Xie M."/>
            <person name="Yu Q."/>
            <person name="Liu Y."/>
            <person name="Xiang H."/>
            <person name="Wang N."/>
            <person name="Wu K."/>
            <person name="Yang C."/>
            <person name="Zhou Q."/>
            <person name="Liao X."/>
            <person name="Yang L."/>
            <person name="Hu Q."/>
            <person name="Zhang J."/>
            <person name="Meng L."/>
            <person name="Jin L."/>
            <person name="Tian Y."/>
            <person name="Lian J."/>
            <person name="Yang J."/>
            <person name="Miao G."/>
            <person name="Liu S."/>
            <person name="Liang Z."/>
            <person name="Yan F."/>
            <person name="Li Y."/>
            <person name="Sun B."/>
            <person name="Zhang H."/>
            <person name="Zhang J."/>
            <person name="Zhu Y."/>
            <person name="Du M."/>
            <person name="Zhao Y."/>
            <person name="Schartl M."/>
            <person name="Tang Q."/>
            <person name="Wang J."/>
        </authorList>
    </citation>
    <scope>NUCLEOTIDE SEQUENCE</scope>
</reference>
<dbReference type="InterPro" id="IPR036179">
    <property type="entry name" value="Ig-like_dom_sf"/>
</dbReference>
<reference evidence="11" key="2">
    <citation type="submission" date="2025-08" db="UniProtKB">
        <authorList>
            <consortium name="Ensembl"/>
        </authorList>
    </citation>
    <scope>IDENTIFICATION</scope>
</reference>
<dbReference type="Gene3D" id="2.60.40.10">
    <property type="entry name" value="Immunoglobulins"/>
    <property type="match status" value="1"/>
</dbReference>
<dbReference type="PANTHER" id="PTHR25466">
    <property type="entry name" value="T-LYMPHOCYTE ACTIVATION ANTIGEN"/>
    <property type="match status" value="1"/>
</dbReference>
<keyword evidence="3" id="KW-0812">Transmembrane</keyword>
<dbReference type="InParanoid" id="A0A3P8V4B6"/>
<evidence type="ECO:0000256" key="6">
    <source>
        <dbReference type="ARBA" id="ARBA00023136"/>
    </source>
</evidence>
<proteinExistence type="predicted"/>
<dbReference type="InterPro" id="IPR013783">
    <property type="entry name" value="Ig-like_fold"/>
</dbReference>
<keyword evidence="2" id="KW-1003">Cell membrane</keyword>
<dbReference type="GO" id="GO:0006955">
    <property type="term" value="P:immune response"/>
    <property type="evidence" value="ECO:0007669"/>
    <property type="project" value="TreeGrafter"/>
</dbReference>
<dbReference type="GO" id="GO:0042130">
    <property type="term" value="P:negative regulation of T cell proliferation"/>
    <property type="evidence" value="ECO:0007669"/>
    <property type="project" value="TreeGrafter"/>
</dbReference>
<reference evidence="11" key="3">
    <citation type="submission" date="2025-09" db="UniProtKB">
        <authorList>
            <consortium name="Ensembl"/>
        </authorList>
    </citation>
    <scope>IDENTIFICATION</scope>
</reference>
<evidence type="ECO:0000313" key="11">
    <source>
        <dbReference type="Ensembl" id="ENSCSEP00000007976.1"/>
    </source>
</evidence>
<keyword evidence="9" id="KW-0325">Glycoprotein</keyword>
<dbReference type="STRING" id="244447.ENSCSEP00000007976"/>
<keyword evidence="12" id="KW-1185">Reference proteome</keyword>
<dbReference type="Ensembl" id="ENSCSET00000008062.1">
    <property type="protein sequence ID" value="ENSCSEP00000007976.1"/>
    <property type="gene ID" value="ENSCSEG00000005129.1"/>
</dbReference>
<evidence type="ECO:0000256" key="2">
    <source>
        <dbReference type="ARBA" id="ARBA00022475"/>
    </source>
</evidence>
<keyword evidence="8" id="KW-0675">Receptor</keyword>
<comment type="subcellular location">
    <subcellularLocation>
        <location evidence="1">Cell membrane</location>
        <topology evidence="1">Single-pass type I membrane protein</topology>
    </subcellularLocation>
</comment>
<dbReference type="GO" id="GO:0071222">
    <property type="term" value="P:cellular response to lipopolysaccharide"/>
    <property type="evidence" value="ECO:0007669"/>
    <property type="project" value="TreeGrafter"/>
</dbReference>
<dbReference type="GeneTree" id="ENSGT01030000234775"/>
<evidence type="ECO:0000256" key="10">
    <source>
        <dbReference type="ARBA" id="ARBA00023319"/>
    </source>
</evidence>
<evidence type="ECO:0000256" key="4">
    <source>
        <dbReference type="ARBA" id="ARBA00022729"/>
    </source>
</evidence>
<keyword evidence="10" id="KW-0393">Immunoglobulin domain</keyword>